<proteinExistence type="predicted"/>
<organism evidence="1 2">
    <name type="scientific">Ancylobacter polymorphus</name>
    <dbReference type="NCBI Taxonomy" id="223390"/>
    <lineage>
        <taxon>Bacteria</taxon>
        <taxon>Pseudomonadati</taxon>
        <taxon>Pseudomonadota</taxon>
        <taxon>Alphaproteobacteria</taxon>
        <taxon>Hyphomicrobiales</taxon>
        <taxon>Xanthobacteraceae</taxon>
        <taxon>Ancylobacter</taxon>
    </lineage>
</organism>
<accession>A0A9E6ZWI5</accession>
<dbReference type="Proteomes" id="UP000831684">
    <property type="component" value="Chromosome"/>
</dbReference>
<dbReference type="AlphaFoldDB" id="A0A9E6ZWI5"/>
<gene>
    <name evidence="1" type="ORF">K9D25_10195</name>
</gene>
<protein>
    <submittedName>
        <fullName evidence="1">Uncharacterized protein</fullName>
    </submittedName>
</protein>
<dbReference type="RefSeq" id="WP_244450727.1">
    <property type="nucleotide sequence ID" value="NZ_CP083239.1"/>
</dbReference>
<name>A0A9E6ZWI5_9HYPH</name>
<evidence type="ECO:0000313" key="2">
    <source>
        <dbReference type="Proteomes" id="UP000831684"/>
    </source>
</evidence>
<reference evidence="1" key="1">
    <citation type="submission" date="2021-09" db="EMBL/GenBank/DDBJ databases">
        <title>Network and meta-omics reveal the key degrader and cooperation patterns in an efficient 1,4-dioxane-degrading microbial community.</title>
        <authorList>
            <person name="Dai C."/>
        </authorList>
    </citation>
    <scope>NUCLEOTIDE SEQUENCE</scope>
    <source>
        <strain evidence="1">ZM13</strain>
    </source>
</reference>
<dbReference type="EMBL" id="CP083239">
    <property type="protein sequence ID" value="UOK73034.1"/>
    <property type="molecule type" value="Genomic_DNA"/>
</dbReference>
<dbReference type="KEGG" id="apol:K9D25_10195"/>
<evidence type="ECO:0000313" key="1">
    <source>
        <dbReference type="EMBL" id="UOK73034.1"/>
    </source>
</evidence>
<sequence length="68" mass="7858">MGDVIEFLPDIPPGPECREVIKRLPTEQLKRAWTAWDRIYEPKDKGDFILEALHSELNERGEGLHCVV</sequence>